<organism evidence="1">
    <name type="scientific">Arion vulgaris</name>
    <dbReference type="NCBI Taxonomy" id="1028688"/>
    <lineage>
        <taxon>Eukaryota</taxon>
        <taxon>Metazoa</taxon>
        <taxon>Spiralia</taxon>
        <taxon>Lophotrochozoa</taxon>
        <taxon>Mollusca</taxon>
        <taxon>Gastropoda</taxon>
        <taxon>Heterobranchia</taxon>
        <taxon>Euthyneura</taxon>
        <taxon>Panpulmonata</taxon>
        <taxon>Eupulmonata</taxon>
        <taxon>Stylommatophora</taxon>
        <taxon>Helicina</taxon>
        <taxon>Arionoidea</taxon>
        <taxon>Arionidae</taxon>
        <taxon>Arion</taxon>
    </lineage>
</organism>
<protein>
    <submittedName>
        <fullName evidence="1">Uncharacterized protein</fullName>
    </submittedName>
</protein>
<name>A0A0B6ZKE5_9EUPU</name>
<evidence type="ECO:0000313" key="1">
    <source>
        <dbReference type="EMBL" id="CEK68230.1"/>
    </source>
</evidence>
<dbReference type="AlphaFoldDB" id="A0A0B6ZKE5"/>
<dbReference type="EMBL" id="HACG01021365">
    <property type="protein sequence ID" value="CEK68230.1"/>
    <property type="molecule type" value="Transcribed_RNA"/>
</dbReference>
<gene>
    <name evidence="1" type="primary">ORF65589</name>
</gene>
<sequence length="171" mass="19609">ICIIRTRYPIMPVHGESSGVWKELNALKDIVKRFTKSQKYLQRKLSKALAATRRLSKLKQTYFQNMKLTLSSIITDAPETGKKSISRTLVEKQSSLSTTSDIPLGEHSDKIEVTRDLKIQQVTAELRSKDHVTNNYFDNRYKTTSCNADDVACLNEHTRCELLDREDTCQK</sequence>
<reference evidence="1" key="1">
    <citation type="submission" date="2014-12" db="EMBL/GenBank/DDBJ databases">
        <title>Insight into the proteome of Arion vulgaris.</title>
        <authorList>
            <person name="Aradska J."/>
            <person name="Bulat T."/>
            <person name="Smidak R."/>
            <person name="Sarate P."/>
            <person name="Gangsoo J."/>
            <person name="Sialana F."/>
            <person name="Bilban M."/>
            <person name="Lubec G."/>
        </authorList>
    </citation>
    <scope>NUCLEOTIDE SEQUENCE</scope>
    <source>
        <tissue evidence="1">Skin</tissue>
    </source>
</reference>
<accession>A0A0B6ZKE5</accession>
<feature type="non-terminal residue" evidence="1">
    <location>
        <position position="1"/>
    </location>
</feature>
<proteinExistence type="predicted"/>